<dbReference type="STRING" id="455193.SAMN05421805_104282"/>
<dbReference type="Proteomes" id="UP000199398">
    <property type="component" value="Unassembled WGS sequence"/>
</dbReference>
<sequence>MFSPQISCGSRLPRTACGYGWFLGPLAGREARYHSGDNAGFKCLNAWLPDIDLRFAALSNQEHVGMGDLEELLGAVATGDF</sequence>
<dbReference type="SUPFAM" id="SSF56601">
    <property type="entry name" value="beta-lactamase/transpeptidase-like"/>
    <property type="match status" value="1"/>
</dbReference>
<proteinExistence type="predicted"/>
<gene>
    <name evidence="1" type="ORF">SAMN05421805_104282</name>
</gene>
<dbReference type="InterPro" id="IPR012338">
    <property type="entry name" value="Beta-lactam/transpept-like"/>
</dbReference>
<dbReference type="Gene3D" id="3.40.710.10">
    <property type="entry name" value="DD-peptidase/beta-lactamase superfamily"/>
    <property type="match status" value="1"/>
</dbReference>
<dbReference type="AlphaFoldDB" id="A0A1I4YTD0"/>
<dbReference type="OrthoDB" id="9809635at2"/>
<reference evidence="1 2" key="1">
    <citation type="submission" date="2016-10" db="EMBL/GenBank/DDBJ databases">
        <authorList>
            <person name="de Groot N.N."/>
        </authorList>
    </citation>
    <scope>NUCLEOTIDE SEQUENCE [LARGE SCALE GENOMIC DNA]</scope>
    <source>
        <strain evidence="1 2">CPCC 201259</strain>
    </source>
</reference>
<evidence type="ECO:0000313" key="1">
    <source>
        <dbReference type="EMBL" id="SFN41282.1"/>
    </source>
</evidence>
<evidence type="ECO:0000313" key="2">
    <source>
        <dbReference type="Proteomes" id="UP000199398"/>
    </source>
</evidence>
<dbReference type="RefSeq" id="WP_143121627.1">
    <property type="nucleotide sequence ID" value="NZ_FOUP01000004.1"/>
</dbReference>
<protein>
    <submittedName>
        <fullName evidence="1">Beta-lactamase</fullName>
    </submittedName>
</protein>
<dbReference type="EMBL" id="FOUP01000004">
    <property type="protein sequence ID" value="SFN41282.1"/>
    <property type="molecule type" value="Genomic_DNA"/>
</dbReference>
<organism evidence="1 2">
    <name type="scientific">Saccharopolyspora antimicrobica</name>
    <dbReference type="NCBI Taxonomy" id="455193"/>
    <lineage>
        <taxon>Bacteria</taxon>
        <taxon>Bacillati</taxon>
        <taxon>Actinomycetota</taxon>
        <taxon>Actinomycetes</taxon>
        <taxon>Pseudonocardiales</taxon>
        <taxon>Pseudonocardiaceae</taxon>
        <taxon>Saccharopolyspora</taxon>
    </lineage>
</organism>
<accession>A0A1I4YTD0</accession>
<name>A0A1I4YTD0_9PSEU</name>